<feature type="domain" description="UspA" evidence="2">
    <location>
        <begin position="131"/>
        <end position="275"/>
    </location>
</feature>
<evidence type="ECO:0000313" key="4">
    <source>
        <dbReference type="Proteomes" id="UP000053611"/>
    </source>
</evidence>
<name>A0A0J0XIS9_9TREE</name>
<feature type="compositionally biased region" description="Basic and acidic residues" evidence="1">
    <location>
        <begin position="311"/>
        <end position="334"/>
    </location>
</feature>
<sequence>MSNTPPPAIRPVLRMSDDAASSNTALPHIKLADAPPHSASSSSFSPTSPNPPAGILSTTHTPRTSISGPPGSSGWSSGAGFPRTHTGSTSIDGGKYRKKVAFETFDDLPDTLFTFTAQAKSEGYKRSRNTRVFLVAVSPDESGEDALDWLMSELVEDGDEVIAMRVKDMSESERHTESAHEELRDEAQTLLQTVLHKNDEEFGRKISAIVEIVVGPVPDMILKMIALYRPDSLIVGTKGQRSRLANWSKAFAAPGMGSISRFAVSHSPIPVVVVRPERKVKKTLDKREAAGKRGQYASLVGDGDLVLSRSRSRERSRSRDRRSVDFGRAISRDH</sequence>
<feature type="compositionally biased region" description="Low complexity" evidence="1">
    <location>
        <begin position="65"/>
        <end position="82"/>
    </location>
</feature>
<dbReference type="InterPro" id="IPR014729">
    <property type="entry name" value="Rossmann-like_a/b/a_fold"/>
</dbReference>
<dbReference type="PANTHER" id="PTHR47815:SF1">
    <property type="entry name" value="UNIVERSAL STRESS PROTEIN A FAMILY PROTEIN C25B2.10"/>
    <property type="match status" value="1"/>
</dbReference>
<dbReference type="InterPro" id="IPR006016">
    <property type="entry name" value="UspA"/>
</dbReference>
<gene>
    <name evidence="3" type="ORF">CC85DRAFT_262850</name>
</gene>
<dbReference type="CDD" id="cd23659">
    <property type="entry name" value="USP_At3g01520-like"/>
    <property type="match status" value="1"/>
</dbReference>
<accession>A0A0J0XIS9</accession>
<keyword evidence="4" id="KW-1185">Reference proteome</keyword>
<dbReference type="STRING" id="879819.A0A0J0XIS9"/>
<evidence type="ECO:0000259" key="2">
    <source>
        <dbReference type="Pfam" id="PF00582"/>
    </source>
</evidence>
<dbReference type="OrthoDB" id="843225at2759"/>
<protein>
    <recommendedName>
        <fullName evidence="2">UspA domain-containing protein</fullName>
    </recommendedName>
</protein>
<dbReference type="AlphaFoldDB" id="A0A0J0XIS9"/>
<organism evidence="3 4">
    <name type="scientific">Cutaneotrichosporon oleaginosum</name>
    <dbReference type="NCBI Taxonomy" id="879819"/>
    <lineage>
        <taxon>Eukaryota</taxon>
        <taxon>Fungi</taxon>
        <taxon>Dikarya</taxon>
        <taxon>Basidiomycota</taxon>
        <taxon>Agaricomycotina</taxon>
        <taxon>Tremellomycetes</taxon>
        <taxon>Trichosporonales</taxon>
        <taxon>Trichosporonaceae</taxon>
        <taxon>Cutaneotrichosporon</taxon>
    </lineage>
</organism>
<feature type="region of interest" description="Disordered" evidence="1">
    <location>
        <begin position="308"/>
        <end position="334"/>
    </location>
</feature>
<dbReference type="GeneID" id="28981518"/>
<dbReference type="RefSeq" id="XP_018277491.1">
    <property type="nucleotide sequence ID" value="XM_018420915.1"/>
</dbReference>
<evidence type="ECO:0000313" key="3">
    <source>
        <dbReference type="EMBL" id="KLT41000.1"/>
    </source>
</evidence>
<feature type="region of interest" description="Disordered" evidence="1">
    <location>
        <begin position="1"/>
        <end position="93"/>
    </location>
</feature>
<dbReference type="SUPFAM" id="SSF52402">
    <property type="entry name" value="Adenine nucleotide alpha hydrolases-like"/>
    <property type="match status" value="1"/>
</dbReference>
<dbReference type="Gene3D" id="3.40.50.620">
    <property type="entry name" value="HUPs"/>
    <property type="match status" value="1"/>
</dbReference>
<evidence type="ECO:0000256" key="1">
    <source>
        <dbReference type="SAM" id="MobiDB-lite"/>
    </source>
</evidence>
<reference evidence="3 4" key="1">
    <citation type="submission" date="2015-03" db="EMBL/GenBank/DDBJ databases">
        <title>Genomics and transcriptomics of the oil-accumulating basidiomycete yeast T. oleaginosus allow insights into substrate utilization and the diverse evolutionary trajectories of mating systems in fungi.</title>
        <authorList>
            <consortium name="DOE Joint Genome Institute"/>
            <person name="Kourist R."/>
            <person name="Kracht O."/>
            <person name="Bracharz F."/>
            <person name="Lipzen A."/>
            <person name="Nolan M."/>
            <person name="Ohm R."/>
            <person name="Grigoriev I."/>
            <person name="Sun S."/>
            <person name="Heitman J."/>
            <person name="Bruck T."/>
            <person name="Nowrousian M."/>
        </authorList>
    </citation>
    <scope>NUCLEOTIDE SEQUENCE [LARGE SCALE GENOMIC DNA]</scope>
    <source>
        <strain evidence="3 4">IBC0246</strain>
    </source>
</reference>
<proteinExistence type="predicted"/>
<dbReference type="Pfam" id="PF00582">
    <property type="entry name" value="Usp"/>
    <property type="match status" value="1"/>
</dbReference>
<dbReference type="PANTHER" id="PTHR47815">
    <property type="entry name" value="UNIVERSAL STRESS PROTEIN A FAMILY PROTEIN C25B2.10"/>
    <property type="match status" value="1"/>
</dbReference>
<dbReference type="EMBL" id="KQ087225">
    <property type="protein sequence ID" value="KLT41000.1"/>
    <property type="molecule type" value="Genomic_DNA"/>
</dbReference>
<dbReference type="Proteomes" id="UP000053611">
    <property type="component" value="Unassembled WGS sequence"/>
</dbReference>
<feature type="compositionally biased region" description="Low complexity" evidence="1">
    <location>
        <begin position="32"/>
        <end position="47"/>
    </location>
</feature>